<name>A0A076FH66_9VIRU</name>
<dbReference type="RefSeq" id="YP_009052134.1">
    <property type="nucleotide sequence ID" value="NC_024697.1"/>
</dbReference>
<dbReference type="EMBL" id="KJ645900">
    <property type="protein sequence ID" value="AII17097.1"/>
    <property type="molecule type" value="Genomic_DNA"/>
</dbReference>
<dbReference type="OrthoDB" id="40661at10239"/>
<evidence type="ECO:0000313" key="2">
    <source>
        <dbReference type="Proteomes" id="UP000028667"/>
    </source>
</evidence>
<dbReference type="Proteomes" id="UP000028667">
    <property type="component" value="Segment"/>
</dbReference>
<evidence type="ECO:0000313" key="1">
    <source>
        <dbReference type="EMBL" id="AII17097.1"/>
    </source>
</evidence>
<protein>
    <submittedName>
        <fullName evidence="1">Uncharacterized protein</fullName>
    </submittedName>
</protein>
<accession>A0A076FH66</accession>
<gene>
    <name evidence="1" type="ORF">AaV_056</name>
</gene>
<dbReference type="KEGG" id="vg:20041588"/>
<keyword evidence="2" id="KW-1185">Reference proteome</keyword>
<reference evidence="1 2" key="1">
    <citation type="journal article" date="2014" name="Virology">
        <title>Genome of brown tide virus (AaV), the little giant of the Megaviridae, elucidates NCLDV genome expansion and host-virus coevolution.</title>
        <authorList>
            <person name="Moniruzzaman M."/>
            <person name="LeCleir G.R."/>
            <person name="Brown C.M."/>
            <person name="Gobler C.J."/>
            <person name="Bidle K.D."/>
            <person name="Wilson W.H."/>
            <person name="Wilhelm S.W."/>
        </authorList>
    </citation>
    <scope>NUCLEOTIDE SEQUENCE [LARGE SCALE GENOMIC DNA]</scope>
    <source>
        <strain evidence="1">BtV-01</strain>
    </source>
</reference>
<organism evidence="1 2">
    <name type="scientific">Aureococcus anophagefferens virus</name>
    <dbReference type="NCBI Taxonomy" id="1474867"/>
    <lineage>
        <taxon>Viruses</taxon>
        <taxon>Varidnaviria</taxon>
        <taxon>Bamfordvirae</taxon>
        <taxon>Nucleocytoviricota</taxon>
        <taxon>Megaviricetes</taxon>
        <taxon>Imitervirales</taxon>
        <taxon>Schizomimiviridae</taxon>
        <taxon>Kratosvirus</taxon>
        <taxon>Kratosvirus quantuckense</taxon>
    </lineage>
</organism>
<dbReference type="GeneID" id="20041588"/>
<sequence length="253" mass="30465">MSIDIYWHICQLQHWKEIVEEQFSILVSSGLLSLCNNVYIGFLGNNVYDISFLTNRSSKIKLFAFSSYKEHCERLTLNAMRRQVIKSNRESKIFYLHSKGVTRDTNDNSIKLWREIMQYFLIEHHELCIKFLNECDTIGINVVNLGTLNHRIDDENHCMFYSGNFWWSRSEHIRNLPKIPEEPKNMIPDNFFWLNERWLMCKEGKFVELYYSGRPHFYGITREELVNYKYEWNIRSVKLCPDNCKLIRTFFNI</sequence>
<proteinExistence type="predicted"/>